<evidence type="ECO:0000256" key="4">
    <source>
        <dbReference type="ARBA" id="ARBA00023136"/>
    </source>
</evidence>
<sequence>MAPGAPPDPARAAESNLPAILAPITVMLAISLAVFSARLYCRLVVVRTAARDDWTMLAAMACAIGGWVTFIIMSAYGLGHHSDTISKPDLKSLNEASFWNSIVQANLAIAFLKISIAFSLLRLSNSKWYFWSLWVSIGFVVAYTILGLMTFFLHCFPMAGHWDQSLGAKCYPIALFIKFAVINTAFNITTDVFYATIPIPIIWKLQMKRKTRIYLIGILSLGYLSGYRSAVVMGILKAIYQIAFGSDKDKTFHQWVQFWGFMQLSVGIIAACAPTLKPLVSKALGLSEYSTNAYGKYGYGSQSRSRRGTGVLASGHNRRSVMPHASRAGRGEVFEMEGGTHAGFGETRSTAAAASAFYKGDGSTGERSGSEEFILGKADSDGKGGIMRTTEITVHR</sequence>
<evidence type="ECO:0000256" key="1">
    <source>
        <dbReference type="ARBA" id="ARBA00004141"/>
    </source>
</evidence>
<reference evidence="9 10" key="1">
    <citation type="submission" date="2019-06" db="EMBL/GenBank/DDBJ databases">
        <title>Draft genome sequence of the filamentous fungus Phialemoniopsis curvata isolated from diesel fuel.</title>
        <authorList>
            <person name="Varaljay V.A."/>
            <person name="Lyon W.J."/>
            <person name="Crouch A.L."/>
            <person name="Drake C.E."/>
            <person name="Hollomon J.M."/>
            <person name="Nadeau L.J."/>
            <person name="Nunn H.S."/>
            <person name="Stevenson B.S."/>
            <person name="Bojanowski C.L."/>
            <person name="Crookes-Goodson W.J."/>
        </authorList>
    </citation>
    <scope>NUCLEOTIDE SEQUENCE [LARGE SCALE GENOMIC DNA]</scope>
    <source>
        <strain evidence="9 10">D216</strain>
    </source>
</reference>
<name>A0A507BE82_9PEZI</name>
<dbReference type="Pfam" id="PF20684">
    <property type="entry name" value="Fung_rhodopsin"/>
    <property type="match status" value="1"/>
</dbReference>
<comment type="caution">
    <text evidence="9">The sequence shown here is derived from an EMBL/GenBank/DDBJ whole genome shotgun (WGS) entry which is preliminary data.</text>
</comment>
<feature type="transmembrane region" description="Helical" evidence="7">
    <location>
        <begin position="213"/>
        <end position="236"/>
    </location>
</feature>
<feature type="transmembrane region" description="Helical" evidence="7">
    <location>
        <begin position="53"/>
        <end position="78"/>
    </location>
</feature>
<evidence type="ECO:0000259" key="8">
    <source>
        <dbReference type="Pfam" id="PF20684"/>
    </source>
</evidence>
<dbReference type="PANTHER" id="PTHR33048">
    <property type="entry name" value="PTH11-LIKE INTEGRAL MEMBRANE PROTEIN (AFU_ORTHOLOGUE AFUA_5G11245)"/>
    <property type="match status" value="1"/>
</dbReference>
<dbReference type="STRING" id="1093900.A0A507BE82"/>
<feature type="transmembrane region" description="Helical" evidence="7">
    <location>
        <begin position="20"/>
        <end position="41"/>
    </location>
</feature>
<keyword evidence="3 7" id="KW-1133">Transmembrane helix</keyword>
<dbReference type="GeneID" id="41971985"/>
<dbReference type="AlphaFoldDB" id="A0A507BE82"/>
<comment type="subcellular location">
    <subcellularLocation>
        <location evidence="1">Membrane</location>
        <topology evidence="1">Multi-pass membrane protein</topology>
    </subcellularLocation>
</comment>
<dbReference type="EMBL" id="SKBQ01000022">
    <property type="protein sequence ID" value="TPX15261.1"/>
    <property type="molecule type" value="Genomic_DNA"/>
</dbReference>
<dbReference type="InParanoid" id="A0A507BE82"/>
<dbReference type="Proteomes" id="UP000319257">
    <property type="component" value="Unassembled WGS sequence"/>
</dbReference>
<dbReference type="OrthoDB" id="5022096at2759"/>
<feature type="transmembrane region" description="Helical" evidence="7">
    <location>
        <begin position="173"/>
        <end position="201"/>
    </location>
</feature>
<feature type="region of interest" description="Disordered" evidence="6">
    <location>
        <begin position="359"/>
        <end position="380"/>
    </location>
</feature>
<organism evidence="9 10">
    <name type="scientific">Thyridium curvatum</name>
    <dbReference type="NCBI Taxonomy" id="1093900"/>
    <lineage>
        <taxon>Eukaryota</taxon>
        <taxon>Fungi</taxon>
        <taxon>Dikarya</taxon>
        <taxon>Ascomycota</taxon>
        <taxon>Pezizomycotina</taxon>
        <taxon>Sordariomycetes</taxon>
        <taxon>Sordariomycetidae</taxon>
        <taxon>Thyridiales</taxon>
        <taxon>Thyridiaceae</taxon>
        <taxon>Thyridium</taxon>
    </lineage>
</organism>
<evidence type="ECO:0000256" key="2">
    <source>
        <dbReference type="ARBA" id="ARBA00022692"/>
    </source>
</evidence>
<dbReference type="InterPro" id="IPR049326">
    <property type="entry name" value="Rhodopsin_dom_fungi"/>
</dbReference>
<evidence type="ECO:0000256" key="5">
    <source>
        <dbReference type="ARBA" id="ARBA00038359"/>
    </source>
</evidence>
<evidence type="ECO:0000256" key="3">
    <source>
        <dbReference type="ARBA" id="ARBA00022989"/>
    </source>
</evidence>
<feature type="transmembrane region" description="Helical" evidence="7">
    <location>
        <begin position="128"/>
        <end position="153"/>
    </location>
</feature>
<dbReference type="RefSeq" id="XP_030996972.1">
    <property type="nucleotide sequence ID" value="XM_031138960.1"/>
</dbReference>
<dbReference type="GO" id="GO:0016020">
    <property type="term" value="C:membrane"/>
    <property type="evidence" value="ECO:0007669"/>
    <property type="project" value="UniProtKB-SubCell"/>
</dbReference>
<dbReference type="InterPro" id="IPR052337">
    <property type="entry name" value="SAT4-like"/>
</dbReference>
<dbReference type="PANTHER" id="PTHR33048:SF167">
    <property type="entry name" value="INTEGRAL MEMBRANE PROTEIN"/>
    <property type="match status" value="1"/>
</dbReference>
<feature type="transmembrane region" description="Helical" evidence="7">
    <location>
        <begin position="256"/>
        <end position="276"/>
    </location>
</feature>
<accession>A0A507BE82</accession>
<keyword evidence="10" id="KW-1185">Reference proteome</keyword>
<keyword evidence="4 7" id="KW-0472">Membrane</keyword>
<comment type="similarity">
    <text evidence="5">Belongs to the SAT4 family.</text>
</comment>
<evidence type="ECO:0000256" key="6">
    <source>
        <dbReference type="SAM" id="MobiDB-lite"/>
    </source>
</evidence>
<keyword evidence="2 7" id="KW-0812">Transmembrane</keyword>
<feature type="domain" description="Rhodopsin" evidence="8">
    <location>
        <begin position="37"/>
        <end position="282"/>
    </location>
</feature>
<protein>
    <recommendedName>
        <fullName evidence="8">Rhodopsin domain-containing protein</fullName>
    </recommendedName>
</protein>
<gene>
    <name evidence="9" type="ORF">E0L32_004538</name>
</gene>
<proteinExistence type="inferred from homology"/>
<feature type="transmembrane region" description="Helical" evidence="7">
    <location>
        <begin position="98"/>
        <end position="121"/>
    </location>
</feature>
<evidence type="ECO:0000313" key="10">
    <source>
        <dbReference type="Proteomes" id="UP000319257"/>
    </source>
</evidence>
<evidence type="ECO:0000256" key="7">
    <source>
        <dbReference type="SAM" id="Phobius"/>
    </source>
</evidence>
<evidence type="ECO:0000313" key="9">
    <source>
        <dbReference type="EMBL" id="TPX15261.1"/>
    </source>
</evidence>